<feature type="domain" description="C6" evidence="2">
    <location>
        <begin position="134"/>
        <end position="227"/>
    </location>
</feature>
<sequence>PCSTCGPINAVNVKNPEINEGNGKLAIEYGFNDFGCRIATLVCSVSDTDNEAVIYFNEMKDTPAVTSMNGVAMIAVTCSENTRFKIQASRTNIENVTCLSRDVTPPPSPPPTTVPPTTQPPSTAKPTPPPCTTCPNLKTAEIITLEPNEMNGPLTIEYFKQADGCRTANIICGVVKEATIARIHFNENMLLPFLSDLTGEARLELICGDNSEWRAFQSTINVANISCLVIGKLMIFDGAK</sequence>
<evidence type="ECO:0000313" key="3">
    <source>
        <dbReference type="Proteomes" id="UP000050640"/>
    </source>
</evidence>
<dbReference type="AlphaFoldDB" id="A0A0R3RNR7"/>
<dbReference type="InterPro" id="IPR002601">
    <property type="entry name" value="C6_domain"/>
</dbReference>
<evidence type="ECO:0000256" key="1">
    <source>
        <dbReference type="SAM" id="MobiDB-lite"/>
    </source>
</evidence>
<evidence type="ECO:0000259" key="2">
    <source>
        <dbReference type="Pfam" id="PF01681"/>
    </source>
</evidence>
<dbReference type="WBParaSite" id="EEL_0000312801-mRNA-1">
    <property type="protein sequence ID" value="EEL_0000312801-mRNA-1"/>
    <property type="gene ID" value="EEL_0000312801"/>
</dbReference>
<feature type="region of interest" description="Disordered" evidence="1">
    <location>
        <begin position="99"/>
        <end position="131"/>
    </location>
</feature>
<protein>
    <submittedName>
        <fullName evidence="4">C6 domain-containing protein</fullName>
    </submittedName>
</protein>
<dbReference type="STRING" id="1147741.A0A0R3RNR7"/>
<keyword evidence="3" id="KW-1185">Reference proteome</keyword>
<reference evidence="4" key="1">
    <citation type="submission" date="2017-02" db="UniProtKB">
        <authorList>
            <consortium name="WormBaseParasite"/>
        </authorList>
    </citation>
    <scope>IDENTIFICATION</scope>
</reference>
<dbReference type="Pfam" id="PF01681">
    <property type="entry name" value="C6"/>
    <property type="match status" value="1"/>
</dbReference>
<feature type="compositionally biased region" description="Pro residues" evidence="1">
    <location>
        <begin position="104"/>
        <end position="119"/>
    </location>
</feature>
<evidence type="ECO:0000313" key="4">
    <source>
        <dbReference type="WBParaSite" id="EEL_0000312801-mRNA-1"/>
    </source>
</evidence>
<accession>A0A0R3RNR7</accession>
<name>A0A0R3RNR7_9BILA</name>
<proteinExistence type="predicted"/>
<dbReference type="Proteomes" id="UP000050640">
    <property type="component" value="Unplaced"/>
</dbReference>
<organism evidence="3 4">
    <name type="scientific">Elaeophora elaphi</name>
    <dbReference type="NCBI Taxonomy" id="1147741"/>
    <lineage>
        <taxon>Eukaryota</taxon>
        <taxon>Metazoa</taxon>
        <taxon>Ecdysozoa</taxon>
        <taxon>Nematoda</taxon>
        <taxon>Chromadorea</taxon>
        <taxon>Rhabditida</taxon>
        <taxon>Spirurina</taxon>
        <taxon>Spiruromorpha</taxon>
        <taxon>Filarioidea</taxon>
        <taxon>Onchocercidae</taxon>
        <taxon>Elaeophora</taxon>
    </lineage>
</organism>